<keyword evidence="8" id="KW-1185">Reference proteome</keyword>
<keyword evidence="7" id="KW-0137">Centromere</keyword>
<evidence type="ECO:0000256" key="1">
    <source>
        <dbReference type="ARBA" id="ARBA00004123"/>
    </source>
</evidence>
<keyword evidence="4" id="KW-0158">Chromosome</keyword>
<dbReference type="KEGG" id="pgut:117679244"/>
<comment type="similarity">
    <text evidence="3">Belongs to the CENP-K/MCM22 family.</text>
</comment>
<dbReference type="FunCoup" id="A0A6P9DM06">
    <property type="interactions" value="77"/>
</dbReference>
<accession>A0A6P9DM06</accession>
<dbReference type="GeneID" id="117679244"/>
<dbReference type="OMA" id="QNEIILC"/>
<dbReference type="CTD" id="64105"/>
<name>A0A6P9DM06_PANGU</name>
<dbReference type="RefSeq" id="XP_034296899.1">
    <property type="nucleotide sequence ID" value="XM_034441008.1"/>
</dbReference>
<keyword evidence="5" id="KW-0175">Coiled coil</keyword>
<dbReference type="GO" id="GO:0000070">
    <property type="term" value="P:mitotic sister chromatid segregation"/>
    <property type="evidence" value="ECO:0007669"/>
    <property type="project" value="TreeGrafter"/>
</dbReference>
<evidence type="ECO:0000256" key="4">
    <source>
        <dbReference type="ARBA" id="ARBA00022454"/>
    </source>
</evidence>
<sequence>MGTQPARIWTPEDVLECSELPVRRKGAEGRSGAIAMAEKLAKNFSSDKEDVPRPASMLLDSENPKEQLIEECEEIWKQVEECHTKLSLQSVETLPVSDLKLSLLTKRFKALSAEFNQWQKREPEIITTNPDVLVELGKEQLQKLDHELEMVLSTVNAKNKKLKEDFIREQKWLEEQEQLIECLNQTAERMSNHVVHFSEKRAFQELKAKMLKIKAYKEDILNALGDFLDEHFPLPENSGTAKKKRHSSEEEDVQLISLHEILENLINKLVNTPHDPYITISESFWSPYLELLLRYGIALRHPEDPNKIRLENFHQ</sequence>
<dbReference type="Proteomes" id="UP001652622">
    <property type="component" value="Unplaced"/>
</dbReference>
<evidence type="ECO:0000256" key="2">
    <source>
        <dbReference type="ARBA" id="ARBA00004584"/>
    </source>
</evidence>
<comment type="subcellular location">
    <subcellularLocation>
        <location evidence="2">Chromosome</location>
        <location evidence="2">Centromere</location>
    </subcellularLocation>
    <subcellularLocation>
        <location evidence="1">Nucleus</location>
    </subcellularLocation>
</comment>
<dbReference type="GO" id="GO:0005634">
    <property type="term" value="C:nucleus"/>
    <property type="evidence" value="ECO:0007669"/>
    <property type="project" value="UniProtKB-SubCell"/>
</dbReference>
<dbReference type="AlphaFoldDB" id="A0A6P9DM06"/>
<evidence type="ECO:0000256" key="6">
    <source>
        <dbReference type="ARBA" id="ARBA00023242"/>
    </source>
</evidence>
<reference evidence="9" key="1">
    <citation type="submission" date="2025-08" db="UniProtKB">
        <authorList>
            <consortium name="RefSeq"/>
        </authorList>
    </citation>
    <scope>IDENTIFICATION</scope>
    <source>
        <tissue evidence="9">Blood</tissue>
    </source>
</reference>
<keyword evidence="6" id="KW-0539">Nucleus</keyword>
<protein>
    <submittedName>
        <fullName evidence="9">Centromere protein K isoform X1</fullName>
    </submittedName>
</protein>
<evidence type="ECO:0000256" key="5">
    <source>
        <dbReference type="ARBA" id="ARBA00023054"/>
    </source>
</evidence>
<dbReference type="InParanoid" id="A0A6P9DM06"/>
<evidence type="ECO:0000256" key="7">
    <source>
        <dbReference type="ARBA" id="ARBA00023328"/>
    </source>
</evidence>
<dbReference type="Pfam" id="PF11802">
    <property type="entry name" value="CENP-K"/>
    <property type="match status" value="1"/>
</dbReference>
<evidence type="ECO:0000313" key="8">
    <source>
        <dbReference type="Proteomes" id="UP001652622"/>
    </source>
</evidence>
<dbReference type="InterPro" id="IPR020993">
    <property type="entry name" value="Centromere_CenpK"/>
</dbReference>
<dbReference type="GO" id="GO:0051382">
    <property type="term" value="P:kinetochore assembly"/>
    <property type="evidence" value="ECO:0007669"/>
    <property type="project" value="InterPro"/>
</dbReference>
<gene>
    <name evidence="9" type="primary">CENPK</name>
</gene>
<evidence type="ECO:0000256" key="3">
    <source>
        <dbReference type="ARBA" id="ARBA00005795"/>
    </source>
</evidence>
<proteinExistence type="inferred from homology"/>
<evidence type="ECO:0000313" key="9">
    <source>
        <dbReference type="RefSeq" id="XP_034296899.1"/>
    </source>
</evidence>
<dbReference type="PANTHER" id="PTHR14401">
    <property type="entry name" value="CENTROMERE PROTEIN K"/>
    <property type="match status" value="1"/>
</dbReference>
<dbReference type="GO" id="GO:0000775">
    <property type="term" value="C:chromosome, centromeric region"/>
    <property type="evidence" value="ECO:0007669"/>
    <property type="project" value="UniProtKB-SubCell"/>
</dbReference>
<dbReference type="PANTHER" id="PTHR14401:SF6">
    <property type="entry name" value="CENTROMERE PROTEIN K"/>
    <property type="match status" value="1"/>
</dbReference>
<organism evidence="8 9">
    <name type="scientific">Pantherophis guttatus</name>
    <name type="common">Corn snake</name>
    <name type="synonym">Elaphe guttata</name>
    <dbReference type="NCBI Taxonomy" id="94885"/>
    <lineage>
        <taxon>Eukaryota</taxon>
        <taxon>Metazoa</taxon>
        <taxon>Chordata</taxon>
        <taxon>Craniata</taxon>
        <taxon>Vertebrata</taxon>
        <taxon>Euteleostomi</taxon>
        <taxon>Lepidosauria</taxon>
        <taxon>Squamata</taxon>
        <taxon>Bifurcata</taxon>
        <taxon>Unidentata</taxon>
        <taxon>Episquamata</taxon>
        <taxon>Toxicofera</taxon>
        <taxon>Serpentes</taxon>
        <taxon>Colubroidea</taxon>
        <taxon>Colubridae</taxon>
        <taxon>Colubrinae</taxon>
        <taxon>Pantherophis</taxon>
    </lineage>
</organism>